<evidence type="ECO:0000256" key="5">
    <source>
        <dbReference type="ARBA" id="ARBA00023163"/>
    </source>
</evidence>
<evidence type="ECO:0000313" key="7">
    <source>
        <dbReference type="EMBL" id="KAL3318430.1"/>
    </source>
</evidence>
<proteinExistence type="inferred from homology"/>
<dbReference type="GO" id="GO:0005634">
    <property type="term" value="C:nucleus"/>
    <property type="evidence" value="ECO:0007669"/>
    <property type="project" value="UniProtKB-SubCell"/>
</dbReference>
<gene>
    <name evidence="7" type="primary">TH1L</name>
    <name evidence="7" type="ORF">Ciccas_002901</name>
</gene>
<name>A0ABD2QFW8_9PLAT</name>
<dbReference type="Pfam" id="PF04858">
    <property type="entry name" value="TH1"/>
    <property type="match status" value="2"/>
</dbReference>
<dbReference type="Proteomes" id="UP001626550">
    <property type="component" value="Unassembled WGS sequence"/>
</dbReference>
<keyword evidence="7" id="KW-0251">Elongation factor</keyword>
<evidence type="ECO:0000256" key="3">
    <source>
        <dbReference type="ARBA" id="ARBA00022491"/>
    </source>
</evidence>
<evidence type="ECO:0000256" key="6">
    <source>
        <dbReference type="ARBA" id="ARBA00023242"/>
    </source>
</evidence>
<keyword evidence="3" id="KW-0678">Repressor</keyword>
<evidence type="ECO:0000256" key="1">
    <source>
        <dbReference type="ARBA" id="ARBA00004123"/>
    </source>
</evidence>
<evidence type="ECO:0000313" key="8">
    <source>
        <dbReference type="Proteomes" id="UP001626550"/>
    </source>
</evidence>
<evidence type="ECO:0000256" key="2">
    <source>
        <dbReference type="ARBA" id="ARBA00005726"/>
    </source>
</evidence>
<comment type="subcellular location">
    <subcellularLocation>
        <location evidence="1">Nucleus</location>
    </subcellularLocation>
</comment>
<protein>
    <submittedName>
        <fullName evidence="7">Negative elongation factor C/D</fullName>
    </submittedName>
</protein>
<evidence type="ECO:0000256" key="4">
    <source>
        <dbReference type="ARBA" id="ARBA00023015"/>
    </source>
</evidence>
<reference evidence="7 8" key="1">
    <citation type="submission" date="2024-11" db="EMBL/GenBank/DDBJ databases">
        <title>Adaptive evolution of stress response genes in parasites aligns with host niche diversity.</title>
        <authorList>
            <person name="Hahn C."/>
            <person name="Resl P."/>
        </authorList>
    </citation>
    <scope>NUCLEOTIDE SEQUENCE [LARGE SCALE GENOMIC DNA]</scope>
    <source>
        <strain evidence="7">EGGRZ-B1_66</strain>
        <tissue evidence="7">Body</tissue>
    </source>
</reference>
<dbReference type="InterPro" id="IPR006942">
    <property type="entry name" value="TH1"/>
</dbReference>
<sequence>MDAKSAEEFLLKKDALLENPEELFQAIQSLKNDRKFSDCQDIHVKLGESYQGAIEFLFELGTWLTYIDDNLNSTRNIIESVVMETILQTYDRNKAISCLSDDHLSSTMDWLSKMIQSHTWRQTIYELAQQPRNEDCPFLSLTMPCIAVNEKLIGELIGVPLAWNTLEIFLKCASYVLLPLLSVGDSISEGLYLNSVAFLDFSQKTPEDHSSPEPDTKTILGLNELILPEFYEKGTDSHASEEIQNARHLLPYFLEMGCFSEHGYLILQSLLQCLVRKSKGHTARKLSWLLEAEATRRNRDVSRYTVYFCGAGDFPQTMQAMCEILKQHELLQPHVDHLYRSCSDNPRSRPLVELLRNPVFVTLLADALFTNRSELAGLEEKYAFLYVWASNGGEATEQMTAQVLQVASTCKHWHSMSLSGVAIRSFRDLPQLLDVVACNRSVAFGIFRFLRSTFNEKRIDFQLNLESMKPFCILANELAEHNPLLRPPLLALYTQLIAAGDEYVEDLSQLEYKRMLVRSMLHLVTTGGQFAISVIERMEHLYRRHHMDVSLVRQFVQELLDLAGSPFSNAFLEALHPLVTDPEISAGFKMTSRDLTNEFVEHYERTFPSGEETRAAQ</sequence>
<accession>A0ABD2QFW8</accession>
<keyword evidence="4" id="KW-0805">Transcription regulation</keyword>
<dbReference type="PANTHER" id="PTHR12144:SF0">
    <property type="entry name" value="NEGATIVE ELONGATION FACTOR C_D"/>
    <property type="match status" value="1"/>
</dbReference>
<keyword evidence="8" id="KW-1185">Reference proteome</keyword>
<dbReference type="PANTHER" id="PTHR12144">
    <property type="entry name" value="NEGATIVE ELONGATION FACTOR D"/>
    <property type="match status" value="1"/>
</dbReference>
<keyword evidence="6" id="KW-0539">Nucleus</keyword>
<keyword evidence="7" id="KW-0648">Protein biosynthesis</keyword>
<organism evidence="7 8">
    <name type="scientific">Cichlidogyrus casuarinus</name>
    <dbReference type="NCBI Taxonomy" id="1844966"/>
    <lineage>
        <taxon>Eukaryota</taxon>
        <taxon>Metazoa</taxon>
        <taxon>Spiralia</taxon>
        <taxon>Lophotrochozoa</taxon>
        <taxon>Platyhelminthes</taxon>
        <taxon>Monogenea</taxon>
        <taxon>Monopisthocotylea</taxon>
        <taxon>Dactylogyridea</taxon>
        <taxon>Ancyrocephalidae</taxon>
        <taxon>Cichlidogyrus</taxon>
    </lineage>
</organism>
<comment type="caution">
    <text evidence="7">The sequence shown here is derived from an EMBL/GenBank/DDBJ whole genome shotgun (WGS) entry which is preliminary data.</text>
</comment>
<dbReference type="EMBL" id="JBJKFK010000244">
    <property type="protein sequence ID" value="KAL3318430.1"/>
    <property type="molecule type" value="Genomic_DNA"/>
</dbReference>
<comment type="similarity">
    <text evidence="2">Belongs to the NELF-D family.</text>
</comment>
<keyword evidence="5" id="KW-0804">Transcription</keyword>
<dbReference type="GO" id="GO:0003746">
    <property type="term" value="F:translation elongation factor activity"/>
    <property type="evidence" value="ECO:0007669"/>
    <property type="project" value="UniProtKB-KW"/>
</dbReference>
<dbReference type="AlphaFoldDB" id="A0ABD2QFW8"/>